<dbReference type="AlphaFoldDB" id="A0A164WLP4"/>
<organism evidence="1 2">
    <name type="scientific">Daphnia magna</name>
    <dbReference type="NCBI Taxonomy" id="35525"/>
    <lineage>
        <taxon>Eukaryota</taxon>
        <taxon>Metazoa</taxon>
        <taxon>Ecdysozoa</taxon>
        <taxon>Arthropoda</taxon>
        <taxon>Crustacea</taxon>
        <taxon>Branchiopoda</taxon>
        <taxon>Diplostraca</taxon>
        <taxon>Cladocera</taxon>
        <taxon>Anomopoda</taxon>
        <taxon>Daphniidae</taxon>
        <taxon>Daphnia</taxon>
    </lineage>
</organism>
<evidence type="ECO:0000313" key="2">
    <source>
        <dbReference type="Proteomes" id="UP000076858"/>
    </source>
</evidence>
<dbReference type="EMBL" id="LRGB01001186">
    <property type="protein sequence ID" value="KZS13380.1"/>
    <property type="molecule type" value="Genomic_DNA"/>
</dbReference>
<keyword evidence="2" id="KW-1185">Reference proteome</keyword>
<dbReference type="Proteomes" id="UP000076858">
    <property type="component" value="Unassembled WGS sequence"/>
</dbReference>
<proteinExistence type="predicted"/>
<comment type="caution">
    <text evidence="1">The sequence shown here is derived from an EMBL/GenBank/DDBJ whole genome shotgun (WGS) entry which is preliminary data.</text>
</comment>
<name>A0A164WLP4_9CRUS</name>
<accession>A0A164WLP4</accession>
<reference evidence="1 2" key="1">
    <citation type="submission" date="2016-03" db="EMBL/GenBank/DDBJ databases">
        <title>EvidentialGene: Evidence-directed Construction of Genes on Genomes.</title>
        <authorList>
            <person name="Gilbert D.G."/>
            <person name="Choi J.-H."/>
            <person name="Mockaitis K."/>
            <person name="Colbourne J."/>
            <person name="Pfrender M."/>
        </authorList>
    </citation>
    <scope>NUCLEOTIDE SEQUENCE [LARGE SCALE GENOMIC DNA]</scope>
    <source>
        <strain evidence="1 2">Xinb3</strain>
        <tissue evidence="1">Complete organism</tissue>
    </source>
</reference>
<evidence type="ECO:0000313" key="1">
    <source>
        <dbReference type="EMBL" id="KZS13380.1"/>
    </source>
</evidence>
<sequence length="26" mass="3099">MVEHGGHYFWLVSISFEDDLARFLKT</sequence>
<gene>
    <name evidence="1" type="ORF">APZ42_021517</name>
</gene>
<protein>
    <submittedName>
        <fullName evidence="1">Uncharacterized protein</fullName>
    </submittedName>
</protein>